<accession>A0A699I385</accession>
<keyword evidence="3" id="KW-1133">Transmembrane helix</keyword>
<dbReference type="EMBL" id="BKCJ010241421">
    <property type="protein sequence ID" value="GEZ10612.1"/>
    <property type="molecule type" value="Genomic_DNA"/>
</dbReference>
<comment type="caution">
    <text evidence="4">The sequence shown here is derived from an EMBL/GenBank/DDBJ whole genome shotgun (WGS) entry which is preliminary data.</text>
</comment>
<feature type="transmembrane region" description="Helical" evidence="3">
    <location>
        <begin position="213"/>
        <end position="234"/>
    </location>
</feature>
<feature type="compositionally biased region" description="Basic and acidic residues" evidence="2">
    <location>
        <begin position="1"/>
        <end position="12"/>
    </location>
</feature>
<keyword evidence="1" id="KW-0175">Coiled coil</keyword>
<sequence length="278" mass="30358">KVRVNDADRSLDNVEDGTEANSPHVHSGEGHVVSSSSGGSGHLSFPKRNPDGDGAGSSLRRDAVSPTLFVPAWNLTTHSILNDAESCRDMMINLATPAQEHLGCAGQEADLVEKLVAVEKENDDLLDKNREREERIKDYTSLGHWRLDSSGASCVSGNIRRLAIGPWTHPERHAFQGIYVTWPLVLGLIRSVYVPGNLRHLAIGAWTHPGRLAFRGIYVTWPLALGLIWSVLHFGKYTSLSHLRLDSSRASCVPGNIRHLATGAWTNPGCRTLAGIKK</sequence>
<evidence type="ECO:0000256" key="2">
    <source>
        <dbReference type="SAM" id="MobiDB-lite"/>
    </source>
</evidence>
<protein>
    <submittedName>
        <fullName evidence="4">Uncharacterized protein</fullName>
    </submittedName>
</protein>
<keyword evidence="3" id="KW-0812">Transmembrane</keyword>
<keyword evidence="3" id="KW-0472">Membrane</keyword>
<feature type="coiled-coil region" evidence="1">
    <location>
        <begin position="108"/>
        <end position="135"/>
    </location>
</feature>
<evidence type="ECO:0000256" key="1">
    <source>
        <dbReference type="SAM" id="Coils"/>
    </source>
</evidence>
<feature type="compositionally biased region" description="Low complexity" evidence="2">
    <location>
        <begin position="22"/>
        <end position="37"/>
    </location>
</feature>
<proteinExistence type="predicted"/>
<evidence type="ECO:0000256" key="3">
    <source>
        <dbReference type="SAM" id="Phobius"/>
    </source>
</evidence>
<feature type="region of interest" description="Disordered" evidence="2">
    <location>
        <begin position="1"/>
        <end position="60"/>
    </location>
</feature>
<evidence type="ECO:0000313" key="4">
    <source>
        <dbReference type="EMBL" id="GEZ10612.1"/>
    </source>
</evidence>
<dbReference type="AlphaFoldDB" id="A0A699I385"/>
<reference evidence="4" key="1">
    <citation type="journal article" date="2019" name="Sci. Rep.">
        <title>Draft genome of Tanacetum cinerariifolium, the natural source of mosquito coil.</title>
        <authorList>
            <person name="Yamashiro T."/>
            <person name="Shiraishi A."/>
            <person name="Satake H."/>
            <person name="Nakayama K."/>
        </authorList>
    </citation>
    <scope>NUCLEOTIDE SEQUENCE</scope>
</reference>
<gene>
    <name evidence="4" type="ORF">Tci_482585</name>
</gene>
<feature type="non-terminal residue" evidence="4">
    <location>
        <position position="1"/>
    </location>
</feature>
<name>A0A699I385_TANCI</name>
<organism evidence="4">
    <name type="scientific">Tanacetum cinerariifolium</name>
    <name type="common">Dalmatian daisy</name>
    <name type="synonym">Chrysanthemum cinerariifolium</name>
    <dbReference type="NCBI Taxonomy" id="118510"/>
    <lineage>
        <taxon>Eukaryota</taxon>
        <taxon>Viridiplantae</taxon>
        <taxon>Streptophyta</taxon>
        <taxon>Embryophyta</taxon>
        <taxon>Tracheophyta</taxon>
        <taxon>Spermatophyta</taxon>
        <taxon>Magnoliopsida</taxon>
        <taxon>eudicotyledons</taxon>
        <taxon>Gunneridae</taxon>
        <taxon>Pentapetalae</taxon>
        <taxon>asterids</taxon>
        <taxon>campanulids</taxon>
        <taxon>Asterales</taxon>
        <taxon>Asteraceae</taxon>
        <taxon>Asteroideae</taxon>
        <taxon>Anthemideae</taxon>
        <taxon>Anthemidinae</taxon>
        <taxon>Tanacetum</taxon>
    </lineage>
</organism>